<comment type="caution">
    <text evidence="1">The sequence shown here is derived from an EMBL/GenBank/DDBJ whole genome shotgun (WGS) entry which is preliminary data.</text>
</comment>
<dbReference type="Proteomes" id="UP000050416">
    <property type="component" value="Unassembled WGS sequence"/>
</dbReference>
<organism evidence="1 2">
    <name type="scientific">Marinobacter excellens HL-55</name>
    <dbReference type="NCBI Taxonomy" id="1305731"/>
    <lineage>
        <taxon>Bacteria</taxon>
        <taxon>Pseudomonadati</taxon>
        <taxon>Pseudomonadota</taxon>
        <taxon>Gammaproteobacteria</taxon>
        <taxon>Pseudomonadales</taxon>
        <taxon>Marinobacteraceae</taxon>
        <taxon>Marinobacter</taxon>
    </lineage>
</organism>
<dbReference type="EMBL" id="LJZQ01000023">
    <property type="protein sequence ID" value="KPQ27789.1"/>
    <property type="molecule type" value="Genomic_DNA"/>
</dbReference>
<sequence>MHGLQHGFGVKAFARVDHGGAVGNAAQVAHHHAEAVVQGHGDHQAVVLGQALAFAHKIAVVEDVVVGEGGAFGVAGGAGGELDVDGVIKLQLVLALAEIGFGHVTGETDELFPGPHAVVFVVVHVDDCAKVWQVIGFEFAGGAALQFRGQLVDHFPVVGGFEAVCGHQGGDASQVEGVLQLVYAVGRVDVHQDGADFGGGELGNGPLVTVGRPDAHPVAAFDADGQEGTGGFVDLVDKLFVGPAYVLVQAYQGVVVGKFLGGAVKHVADGHAQQGLVGDATGVAWESLAHVSASICFCN</sequence>
<name>A0A0P8B2K0_9GAMM</name>
<accession>A0A0P8B2K0</accession>
<dbReference type="AlphaFoldDB" id="A0A0P8B2K0"/>
<protein>
    <submittedName>
        <fullName evidence="1">Uncharacterized protein</fullName>
    </submittedName>
</protein>
<reference evidence="1 2" key="1">
    <citation type="submission" date="2015-09" db="EMBL/GenBank/DDBJ databases">
        <title>Identification and resolution of microdiversity through metagenomic sequencing of parallel consortia.</title>
        <authorList>
            <person name="Nelson W.C."/>
            <person name="Romine M.F."/>
            <person name="Lindemann S.R."/>
        </authorList>
    </citation>
    <scope>NUCLEOTIDE SEQUENCE [LARGE SCALE GENOMIC DNA]</scope>
    <source>
        <strain evidence="1">HL-55</strain>
    </source>
</reference>
<evidence type="ECO:0000313" key="1">
    <source>
        <dbReference type="EMBL" id="KPQ27789.1"/>
    </source>
</evidence>
<gene>
    <name evidence="1" type="ORF">HLUCCX14_13620</name>
</gene>
<proteinExistence type="predicted"/>
<evidence type="ECO:0000313" key="2">
    <source>
        <dbReference type="Proteomes" id="UP000050416"/>
    </source>
</evidence>